<evidence type="ECO:0000256" key="2">
    <source>
        <dbReference type="ARBA" id="ARBA00004370"/>
    </source>
</evidence>
<dbReference type="PRINTS" id="PR00385">
    <property type="entry name" value="P450"/>
</dbReference>
<evidence type="ECO:0000256" key="9">
    <source>
        <dbReference type="ARBA" id="ARBA00023002"/>
    </source>
</evidence>
<comment type="cofactor">
    <cofactor evidence="1 19">
        <name>heme</name>
        <dbReference type="ChEBI" id="CHEBI:30413"/>
    </cofactor>
</comment>
<dbReference type="GO" id="GO:0020037">
    <property type="term" value="F:heme binding"/>
    <property type="evidence" value="ECO:0007669"/>
    <property type="project" value="InterPro"/>
</dbReference>
<dbReference type="InterPro" id="IPR001128">
    <property type="entry name" value="Cyt_P450"/>
</dbReference>
<evidence type="ECO:0000313" key="22">
    <source>
        <dbReference type="Proteomes" id="UP001066276"/>
    </source>
</evidence>
<dbReference type="EC" id="1.14.14.32" evidence="4"/>
<keyword evidence="22" id="KW-1185">Reference proteome</keyword>
<dbReference type="InterPro" id="IPR036396">
    <property type="entry name" value="Cyt_P450_sf"/>
</dbReference>
<evidence type="ECO:0000256" key="13">
    <source>
        <dbReference type="ARBA" id="ARBA00023136"/>
    </source>
</evidence>
<dbReference type="Gene3D" id="1.10.630.10">
    <property type="entry name" value="Cytochrome P450"/>
    <property type="match status" value="1"/>
</dbReference>
<evidence type="ECO:0000256" key="11">
    <source>
        <dbReference type="ARBA" id="ARBA00023033"/>
    </source>
</evidence>
<evidence type="ECO:0000256" key="14">
    <source>
        <dbReference type="ARBA" id="ARBA00023239"/>
    </source>
</evidence>
<keyword evidence="7 19" id="KW-0349">Heme</keyword>
<dbReference type="AlphaFoldDB" id="A0AAV7QJQ8"/>
<evidence type="ECO:0000313" key="21">
    <source>
        <dbReference type="EMBL" id="KAJ1140766.1"/>
    </source>
</evidence>
<comment type="subcellular location">
    <subcellularLocation>
        <location evidence="2">Membrane</location>
    </subcellularLocation>
</comment>
<dbReference type="SUPFAM" id="SSF48264">
    <property type="entry name" value="Cytochrome P450"/>
    <property type="match status" value="1"/>
</dbReference>
<keyword evidence="9 20" id="KW-0560">Oxidoreductase</keyword>
<reference evidence="21" key="1">
    <citation type="journal article" date="2022" name="bioRxiv">
        <title>Sequencing and chromosome-scale assembly of the giantPleurodeles waltlgenome.</title>
        <authorList>
            <person name="Brown T."/>
            <person name="Elewa A."/>
            <person name="Iarovenko S."/>
            <person name="Subramanian E."/>
            <person name="Araus A.J."/>
            <person name="Petzold A."/>
            <person name="Susuki M."/>
            <person name="Suzuki K.-i.T."/>
            <person name="Hayashi T."/>
            <person name="Toyoda A."/>
            <person name="Oliveira C."/>
            <person name="Osipova E."/>
            <person name="Leigh N.D."/>
            <person name="Simon A."/>
            <person name="Yun M.H."/>
        </authorList>
    </citation>
    <scope>NUCLEOTIDE SEQUENCE</scope>
    <source>
        <strain evidence="21">20211129_DDA</strain>
        <tissue evidence="21">Liver</tissue>
    </source>
</reference>
<dbReference type="GO" id="GO:0042446">
    <property type="term" value="P:hormone biosynthetic process"/>
    <property type="evidence" value="ECO:0007669"/>
    <property type="project" value="TreeGrafter"/>
</dbReference>
<comment type="caution">
    <text evidence="21">The sequence shown here is derived from an EMBL/GenBank/DDBJ whole genome shotgun (WGS) entry which is preliminary data.</text>
</comment>
<name>A0AAV7QJQ8_PLEWA</name>
<dbReference type="GO" id="GO:0005506">
    <property type="term" value="F:iron ion binding"/>
    <property type="evidence" value="ECO:0007669"/>
    <property type="project" value="InterPro"/>
</dbReference>
<evidence type="ECO:0000256" key="18">
    <source>
        <dbReference type="ARBA" id="ARBA00032167"/>
    </source>
</evidence>
<protein>
    <recommendedName>
        <fullName evidence="6">Steroid 17-alpha-hydroxylase/17,20 lyase</fullName>
        <ecNumber evidence="5">1.14.14.19</ecNumber>
        <ecNumber evidence="4">1.14.14.32</ecNumber>
    </recommendedName>
    <alternativeName>
        <fullName evidence="17">CYPXVII</fullName>
    </alternativeName>
    <alternativeName>
        <fullName evidence="16">Cytochrome P450 17A1</fullName>
    </alternativeName>
    <alternativeName>
        <fullName evidence="18">Cytochrome P450-C17</fullName>
    </alternativeName>
</protein>
<dbReference type="GO" id="GO:0006694">
    <property type="term" value="P:steroid biosynthetic process"/>
    <property type="evidence" value="ECO:0007669"/>
    <property type="project" value="UniProtKB-KW"/>
</dbReference>
<dbReference type="Proteomes" id="UP001066276">
    <property type="component" value="Chromosome 6"/>
</dbReference>
<dbReference type="EMBL" id="JANPWB010000010">
    <property type="protein sequence ID" value="KAJ1140766.1"/>
    <property type="molecule type" value="Genomic_DNA"/>
</dbReference>
<feature type="binding site" description="axial binding residue" evidence="19">
    <location>
        <position position="450"/>
    </location>
    <ligand>
        <name>heme</name>
        <dbReference type="ChEBI" id="CHEBI:30413"/>
    </ligand>
    <ligandPart>
        <name>Fe</name>
        <dbReference type="ChEBI" id="CHEBI:18248"/>
    </ligandPart>
</feature>
<evidence type="ECO:0000256" key="15">
    <source>
        <dbReference type="ARBA" id="ARBA00023250"/>
    </source>
</evidence>
<gene>
    <name evidence="21" type="ORF">NDU88_007104</name>
</gene>
<keyword evidence="11 20" id="KW-0503">Monooxygenase</keyword>
<organism evidence="21 22">
    <name type="scientific">Pleurodeles waltl</name>
    <name type="common">Iberian ribbed newt</name>
    <dbReference type="NCBI Taxonomy" id="8319"/>
    <lineage>
        <taxon>Eukaryota</taxon>
        <taxon>Metazoa</taxon>
        <taxon>Chordata</taxon>
        <taxon>Craniata</taxon>
        <taxon>Vertebrata</taxon>
        <taxon>Euteleostomi</taxon>
        <taxon>Amphibia</taxon>
        <taxon>Batrachia</taxon>
        <taxon>Caudata</taxon>
        <taxon>Salamandroidea</taxon>
        <taxon>Salamandridae</taxon>
        <taxon>Pleurodelinae</taxon>
        <taxon>Pleurodeles</taxon>
    </lineage>
</organism>
<proteinExistence type="inferred from homology"/>
<evidence type="ECO:0000256" key="16">
    <source>
        <dbReference type="ARBA" id="ARBA00030382"/>
    </source>
</evidence>
<dbReference type="PANTHER" id="PTHR24289">
    <property type="entry name" value="STEROID 17-ALPHA-HYDROXYLASE/17,20 LYASE"/>
    <property type="match status" value="1"/>
</dbReference>
<dbReference type="GO" id="GO:0004508">
    <property type="term" value="F:steroid 17-alpha-monooxygenase activity"/>
    <property type="evidence" value="ECO:0007669"/>
    <property type="project" value="UniProtKB-EC"/>
</dbReference>
<dbReference type="GO" id="GO:0016829">
    <property type="term" value="F:lyase activity"/>
    <property type="evidence" value="ECO:0007669"/>
    <property type="project" value="UniProtKB-KW"/>
</dbReference>
<dbReference type="Pfam" id="PF00067">
    <property type="entry name" value="p450"/>
    <property type="match status" value="1"/>
</dbReference>
<dbReference type="InterPro" id="IPR017972">
    <property type="entry name" value="Cyt_P450_CS"/>
</dbReference>
<keyword evidence="8 19" id="KW-0479">Metal-binding</keyword>
<keyword evidence="15" id="KW-0755">Steroidogenesis</keyword>
<evidence type="ECO:0000256" key="3">
    <source>
        <dbReference type="ARBA" id="ARBA00010617"/>
    </source>
</evidence>
<evidence type="ECO:0000256" key="5">
    <source>
        <dbReference type="ARBA" id="ARBA00012359"/>
    </source>
</evidence>
<dbReference type="GO" id="GO:0016020">
    <property type="term" value="C:membrane"/>
    <property type="evidence" value="ECO:0007669"/>
    <property type="project" value="UniProtKB-SubCell"/>
</dbReference>
<evidence type="ECO:0000256" key="4">
    <source>
        <dbReference type="ARBA" id="ARBA00012354"/>
    </source>
</evidence>
<keyword evidence="12" id="KW-0443">Lipid metabolism</keyword>
<evidence type="ECO:0000256" key="12">
    <source>
        <dbReference type="ARBA" id="ARBA00023098"/>
    </source>
</evidence>
<evidence type="ECO:0000256" key="7">
    <source>
        <dbReference type="ARBA" id="ARBA00022617"/>
    </source>
</evidence>
<evidence type="ECO:0000256" key="20">
    <source>
        <dbReference type="RuleBase" id="RU000461"/>
    </source>
</evidence>
<comment type="similarity">
    <text evidence="3 20">Belongs to the cytochrome P450 family.</text>
</comment>
<evidence type="ECO:0000256" key="6">
    <source>
        <dbReference type="ARBA" id="ARBA00014119"/>
    </source>
</evidence>
<dbReference type="PANTHER" id="PTHR24289:SF13">
    <property type="entry name" value="STEROID 17-ALPHA-HYDROXYLASE_17,20 LYASE"/>
    <property type="match status" value="1"/>
</dbReference>
<evidence type="ECO:0000256" key="10">
    <source>
        <dbReference type="ARBA" id="ARBA00023004"/>
    </source>
</evidence>
<dbReference type="PRINTS" id="PR00463">
    <property type="entry name" value="EP450I"/>
</dbReference>
<dbReference type="InterPro" id="IPR002401">
    <property type="entry name" value="Cyt_P450_E_grp-I"/>
</dbReference>
<keyword evidence="13" id="KW-0472">Membrane</keyword>
<keyword evidence="10 19" id="KW-0408">Iron</keyword>
<dbReference type="CDD" id="cd20673">
    <property type="entry name" value="CYP17A1"/>
    <property type="match status" value="1"/>
</dbReference>
<evidence type="ECO:0000256" key="8">
    <source>
        <dbReference type="ARBA" id="ARBA00022723"/>
    </source>
</evidence>
<evidence type="ECO:0000256" key="19">
    <source>
        <dbReference type="PIRSR" id="PIRSR602401-1"/>
    </source>
</evidence>
<evidence type="ECO:0000256" key="17">
    <source>
        <dbReference type="ARBA" id="ARBA00032037"/>
    </source>
</evidence>
<dbReference type="EC" id="1.14.14.19" evidence="5"/>
<sequence>MQESTLLLGAALFALGLALFALWRAAGRKAQHANYPISLPTLPIIGSLLHLGNHSQPHLLFCNLQKKYGPLYSLKMGSNYMVMVNNHEHAREVFLKKGKDFAGRSHTVTTDLLSRDGKDIAFANYSPSWKFHRKLVHSALCMFGEGALALEKIIAAEAASLCQTLIDLRNQPLDMAPELTRAVTNVVCSLCFNSNYKRGDPEFESMLRYSQGIVDTVAKDSLVDIFPWLRIFPNKDLETLKRCVAVRDVLLEKKLAEHKEAYSDNTVNDLIDALLKAKLNMENNNSSTLSKEVGLTDDHILMTVGDIFGAGVETTTTVLKWAVAYAMHYPEVQKKIQEEIDIKIGFDRQPMMSDRSRLPYLEATIREVLRIRPVAPLLVPHVALKDSSIGKFNIPKGARVVINIWSLHHDEKEWVNPGNFDPNRFLDDNGNLVHTPSPSFFPFGAGIRVCLGETLAKMELFLFLAWLFQRFTVEVPEGHTLPDLEGKFGVVLQVKEFKVKARLREVWKDIAIRT</sequence>
<dbReference type="FunFam" id="1.10.630.10:FF:000002">
    <property type="entry name" value="Cytochrome P450 1A1"/>
    <property type="match status" value="1"/>
</dbReference>
<dbReference type="GO" id="GO:0042448">
    <property type="term" value="P:progesterone metabolic process"/>
    <property type="evidence" value="ECO:0007669"/>
    <property type="project" value="TreeGrafter"/>
</dbReference>
<evidence type="ECO:0000256" key="1">
    <source>
        <dbReference type="ARBA" id="ARBA00001971"/>
    </source>
</evidence>
<accession>A0AAV7QJQ8</accession>
<keyword evidence="14" id="KW-0456">Lyase</keyword>
<dbReference type="PROSITE" id="PS00086">
    <property type="entry name" value="CYTOCHROME_P450"/>
    <property type="match status" value="1"/>
</dbReference>